<keyword evidence="2" id="KW-0540">Nuclease</keyword>
<feature type="domain" description="HNH nuclease" evidence="1">
    <location>
        <begin position="76"/>
        <end position="120"/>
    </location>
</feature>
<dbReference type="Proteomes" id="UP000202768">
    <property type="component" value="Segment"/>
</dbReference>
<dbReference type="Gene3D" id="3.30.730.10">
    <property type="entry name" value="AP2/ERF domain"/>
    <property type="match status" value="1"/>
</dbReference>
<dbReference type="SUPFAM" id="SSF54171">
    <property type="entry name" value="DNA-binding domain"/>
    <property type="match status" value="1"/>
</dbReference>
<dbReference type="GO" id="GO:0004519">
    <property type="term" value="F:endonuclease activity"/>
    <property type="evidence" value="ECO:0007669"/>
    <property type="project" value="UniProtKB-KW"/>
</dbReference>
<evidence type="ECO:0000259" key="1">
    <source>
        <dbReference type="Pfam" id="PF13392"/>
    </source>
</evidence>
<dbReference type="RefSeq" id="YP_009288279.1">
    <property type="nucleotide sequence ID" value="NC_031082.1"/>
</dbReference>
<dbReference type="GO" id="GO:0003700">
    <property type="term" value="F:DNA-binding transcription factor activity"/>
    <property type="evidence" value="ECO:0007669"/>
    <property type="project" value="InterPro"/>
</dbReference>
<reference evidence="2 3" key="1">
    <citation type="submission" date="2016-06" db="EMBL/GenBank/DDBJ databases">
        <title>Complete genome of Escherichia coli bacteriophage vB_EcoM_Alf5.</title>
        <authorList>
            <person name="Truncaite L."/>
            <person name="Alijosius L."/>
            <person name="Zajanckauskaite A."/>
            <person name="Simoliunas E."/>
            <person name="Meskys R."/>
        </authorList>
    </citation>
    <scope>NUCLEOTIDE SEQUENCE [LARGE SCALE GENOMIC DNA]</scope>
</reference>
<dbReference type="InterPro" id="IPR003615">
    <property type="entry name" value="HNH_nuc"/>
</dbReference>
<evidence type="ECO:0000313" key="2">
    <source>
        <dbReference type="EMBL" id="ANT42157.1"/>
    </source>
</evidence>
<gene>
    <name evidence="2" type="ORF">Alf5_095</name>
</gene>
<evidence type="ECO:0000313" key="3">
    <source>
        <dbReference type="Proteomes" id="UP000202768"/>
    </source>
</evidence>
<dbReference type="EMBL" id="KX377933">
    <property type="protein sequence ID" value="ANT42157.1"/>
    <property type="molecule type" value="Genomic_DNA"/>
</dbReference>
<organism evidence="2 3">
    <name type="scientific">Escherichia phage vB_EcoM_Alf5</name>
    <dbReference type="NCBI Taxonomy" id="1873990"/>
    <lineage>
        <taxon>Viruses</taxon>
        <taxon>Duplodnaviria</taxon>
        <taxon>Heunggongvirae</taxon>
        <taxon>Uroviricota</taxon>
        <taxon>Caudoviricetes</taxon>
        <taxon>Andersonviridae</taxon>
        <taxon>Ounavirinae</taxon>
        <taxon>Felixounavirus</taxon>
        <taxon>Felixounavirus pinkbiff</taxon>
        <taxon>Felixounavirus Alf5</taxon>
    </lineage>
</organism>
<keyword evidence="3" id="KW-1185">Reference proteome</keyword>
<dbReference type="InterPro" id="IPR036955">
    <property type="entry name" value="AP2/ERF_dom_sf"/>
</dbReference>
<dbReference type="KEGG" id="vg:29066810"/>
<dbReference type="Gene3D" id="3.90.75.20">
    <property type="match status" value="1"/>
</dbReference>
<accession>A0A1B1PDC2</accession>
<keyword evidence="2" id="KW-0378">Hydrolase</keyword>
<dbReference type="SUPFAM" id="SSF54060">
    <property type="entry name" value="His-Me finger endonucleases"/>
    <property type="match status" value="1"/>
</dbReference>
<sequence>MVRAGWKCIDGVEMITEIRLKELLDYDPETGVFTWKFREGNANFNSRFGGKRAGNYRTNTDGHKSVQLLIDGRGYQANRLVILYMDGYLPDKTLQVDHKNGDGWDNRYLNLRVCTASQNSCNRSRESPSGLPKGVQKISKMFRAMIRLQGKNYHLGMFDTPEEAHKAYCEAAIKLHGEFAKLS</sequence>
<dbReference type="GeneID" id="29066810"/>
<keyword evidence="2" id="KW-0255">Endonuclease</keyword>
<dbReference type="OrthoDB" id="21336at10239"/>
<dbReference type="Pfam" id="PF13392">
    <property type="entry name" value="HNH_3"/>
    <property type="match status" value="1"/>
</dbReference>
<name>A0A1B1PDC2_9CAUD</name>
<dbReference type="InterPro" id="IPR044925">
    <property type="entry name" value="His-Me_finger_sf"/>
</dbReference>
<protein>
    <submittedName>
        <fullName evidence="2">Putative HNH homing endonuclease</fullName>
    </submittedName>
</protein>
<dbReference type="GO" id="GO:0003677">
    <property type="term" value="F:DNA binding"/>
    <property type="evidence" value="ECO:0007669"/>
    <property type="project" value="InterPro"/>
</dbReference>
<proteinExistence type="predicted"/>
<dbReference type="InterPro" id="IPR016177">
    <property type="entry name" value="DNA-bd_dom_sf"/>
</dbReference>